<evidence type="ECO:0000256" key="3">
    <source>
        <dbReference type="ARBA" id="ARBA00022679"/>
    </source>
</evidence>
<sequence length="330" mass="37650">MKQYLDAVREILDFGTRKENRTGVDTFSTFNINYEIDLRDGFPLLTTKKINWKNIVVENLWFLSGEPDIKLLQKHGCKFWDAWADEDGLVPSAYGNFWRRFPVHDFHTQDEFGLGFNDQIAWVIAELKRNPTSRRLVVSAWAPDNAQTSKLPPCHIQFVLNVQHLPEKCTRCNGSGTYWYAEDDSRCDPCGGAGILKGKTKQHLCLHLTQRSCDIALGVPYNIAGYALLLELFARFSGIPAGIFAHTLVDAHAYTSKPDGSMAEYDHVPGLREQLTREPCPLPRLHIHPSIQKLEDISWLLKLDDTDEVMRHFELEAYDPHPAIKFKVAV</sequence>
<name>A0A0F9G5C8_9ZZZZ</name>
<keyword evidence="2" id="KW-0489">Methyltransferase</keyword>
<gene>
    <name evidence="5" type="ORF">LCGC14_1869390</name>
</gene>
<protein>
    <recommendedName>
        <fullName evidence="1">thymidylate synthase</fullName>
        <ecNumber evidence="1">2.1.1.45</ecNumber>
    </recommendedName>
</protein>
<dbReference type="GO" id="GO:0006231">
    <property type="term" value="P:dTMP biosynthetic process"/>
    <property type="evidence" value="ECO:0007669"/>
    <property type="project" value="InterPro"/>
</dbReference>
<dbReference type="GO" id="GO:0032259">
    <property type="term" value="P:methylation"/>
    <property type="evidence" value="ECO:0007669"/>
    <property type="project" value="UniProtKB-KW"/>
</dbReference>
<dbReference type="PRINTS" id="PR00108">
    <property type="entry name" value="THYMDSNTHASE"/>
</dbReference>
<dbReference type="EMBL" id="LAZR01019050">
    <property type="protein sequence ID" value="KKL93969.1"/>
    <property type="molecule type" value="Genomic_DNA"/>
</dbReference>
<dbReference type="CDD" id="cd00351">
    <property type="entry name" value="TS_Pyrimidine_HMase"/>
    <property type="match status" value="1"/>
</dbReference>
<dbReference type="InterPro" id="IPR045097">
    <property type="entry name" value="Thymidate_synth/dCMP_Mease"/>
</dbReference>
<evidence type="ECO:0000313" key="5">
    <source>
        <dbReference type="EMBL" id="KKL93969.1"/>
    </source>
</evidence>
<dbReference type="PANTHER" id="PTHR11548:SF1">
    <property type="entry name" value="THYMIDYLATE SYNTHASE 1"/>
    <property type="match status" value="1"/>
</dbReference>
<reference evidence="5" key="1">
    <citation type="journal article" date="2015" name="Nature">
        <title>Complex archaea that bridge the gap between prokaryotes and eukaryotes.</title>
        <authorList>
            <person name="Spang A."/>
            <person name="Saw J.H."/>
            <person name="Jorgensen S.L."/>
            <person name="Zaremba-Niedzwiedzka K."/>
            <person name="Martijn J."/>
            <person name="Lind A.E."/>
            <person name="van Eijk R."/>
            <person name="Schleper C."/>
            <person name="Guy L."/>
            <person name="Ettema T.J."/>
        </authorList>
    </citation>
    <scope>NUCLEOTIDE SEQUENCE</scope>
</reference>
<dbReference type="Gene3D" id="3.30.572.10">
    <property type="entry name" value="Thymidylate synthase/dCMP hydroxymethylase domain"/>
    <property type="match status" value="1"/>
</dbReference>
<accession>A0A0F9G5C8</accession>
<organism evidence="5">
    <name type="scientific">marine sediment metagenome</name>
    <dbReference type="NCBI Taxonomy" id="412755"/>
    <lineage>
        <taxon>unclassified sequences</taxon>
        <taxon>metagenomes</taxon>
        <taxon>ecological metagenomes</taxon>
    </lineage>
</organism>
<dbReference type="PANTHER" id="PTHR11548">
    <property type="entry name" value="THYMIDYLATE SYNTHASE 1"/>
    <property type="match status" value="1"/>
</dbReference>
<dbReference type="HAMAP" id="MF_00008">
    <property type="entry name" value="Thymidy_synth_bact"/>
    <property type="match status" value="1"/>
</dbReference>
<dbReference type="AlphaFoldDB" id="A0A0F9G5C8"/>
<dbReference type="GO" id="GO:0005829">
    <property type="term" value="C:cytosol"/>
    <property type="evidence" value="ECO:0007669"/>
    <property type="project" value="TreeGrafter"/>
</dbReference>
<dbReference type="InterPro" id="IPR036926">
    <property type="entry name" value="Thymidate_synth/dCMP_Mease_sf"/>
</dbReference>
<keyword evidence="3" id="KW-0808">Transferase</keyword>
<evidence type="ECO:0000256" key="1">
    <source>
        <dbReference type="ARBA" id="ARBA00011947"/>
    </source>
</evidence>
<dbReference type="GO" id="GO:0004799">
    <property type="term" value="F:thymidylate synthase activity"/>
    <property type="evidence" value="ECO:0007669"/>
    <property type="project" value="UniProtKB-EC"/>
</dbReference>
<comment type="caution">
    <text evidence="5">The sequence shown here is derived from an EMBL/GenBank/DDBJ whole genome shotgun (WGS) entry which is preliminary data.</text>
</comment>
<evidence type="ECO:0000256" key="2">
    <source>
        <dbReference type="ARBA" id="ARBA00022603"/>
    </source>
</evidence>
<dbReference type="Pfam" id="PF00303">
    <property type="entry name" value="Thymidylat_synt"/>
    <property type="match status" value="1"/>
</dbReference>
<evidence type="ECO:0000259" key="4">
    <source>
        <dbReference type="Pfam" id="PF00303"/>
    </source>
</evidence>
<dbReference type="InterPro" id="IPR000398">
    <property type="entry name" value="Thymidylate_synthase"/>
</dbReference>
<proteinExistence type="inferred from homology"/>
<dbReference type="InterPro" id="IPR023451">
    <property type="entry name" value="Thymidate_synth/dCMP_Mease_dom"/>
</dbReference>
<dbReference type="EC" id="2.1.1.45" evidence="1"/>
<feature type="domain" description="Thymidylate synthase/dCMP hydroxymethylase" evidence="4">
    <location>
        <begin position="2"/>
        <end position="330"/>
    </location>
</feature>
<dbReference type="SUPFAM" id="SSF55831">
    <property type="entry name" value="Thymidylate synthase/dCMP hydroxymethylase"/>
    <property type="match status" value="1"/>
</dbReference>